<dbReference type="RefSeq" id="WP_380825183.1">
    <property type="nucleotide sequence ID" value="NZ_JBHTCG010000004.1"/>
</dbReference>
<accession>A0ABW2NZ14</accession>
<feature type="region of interest" description="Disordered" evidence="1">
    <location>
        <begin position="1"/>
        <end position="32"/>
    </location>
</feature>
<sequence>MLSYATVTRATRTARAGAEPPRRATPQSRQARLDAELLGLLVTTWAVRTGRTPPARPPQQLTAEELIEFWSDDHTAGGKAS</sequence>
<reference evidence="3" key="1">
    <citation type="journal article" date="2019" name="Int. J. Syst. Evol. Microbiol.">
        <title>The Global Catalogue of Microorganisms (GCM) 10K type strain sequencing project: providing services to taxonomists for standard genome sequencing and annotation.</title>
        <authorList>
            <consortium name="The Broad Institute Genomics Platform"/>
            <consortium name="The Broad Institute Genome Sequencing Center for Infectious Disease"/>
            <person name="Wu L."/>
            <person name="Ma J."/>
        </authorList>
    </citation>
    <scope>NUCLEOTIDE SEQUENCE [LARGE SCALE GENOMIC DNA]</scope>
    <source>
        <strain evidence="3">CECT 7649</strain>
    </source>
</reference>
<feature type="compositionally biased region" description="Low complexity" evidence="1">
    <location>
        <begin position="1"/>
        <end position="19"/>
    </location>
</feature>
<evidence type="ECO:0000313" key="3">
    <source>
        <dbReference type="Proteomes" id="UP001596496"/>
    </source>
</evidence>
<evidence type="ECO:0000256" key="1">
    <source>
        <dbReference type="SAM" id="MobiDB-lite"/>
    </source>
</evidence>
<proteinExistence type="predicted"/>
<comment type="caution">
    <text evidence="2">The sequence shown here is derived from an EMBL/GenBank/DDBJ whole genome shotgun (WGS) entry which is preliminary data.</text>
</comment>
<dbReference type="Proteomes" id="UP001596496">
    <property type="component" value="Unassembled WGS sequence"/>
</dbReference>
<keyword evidence="3" id="KW-1185">Reference proteome</keyword>
<name>A0ABW2NZ14_9ACTN</name>
<organism evidence="2 3">
    <name type="scientific">Sphaerisporangium rhizosphaerae</name>
    <dbReference type="NCBI Taxonomy" id="2269375"/>
    <lineage>
        <taxon>Bacteria</taxon>
        <taxon>Bacillati</taxon>
        <taxon>Actinomycetota</taxon>
        <taxon>Actinomycetes</taxon>
        <taxon>Streptosporangiales</taxon>
        <taxon>Streptosporangiaceae</taxon>
        <taxon>Sphaerisporangium</taxon>
    </lineage>
</organism>
<dbReference type="EMBL" id="JBHTCG010000004">
    <property type="protein sequence ID" value="MFC7382069.1"/>
    <property type="molecule type" value="Genomic_DNA"/>
</dbReference>
<evidence type="ECO:0000313" key="2">
    <source>
        <dbReference type="EMBL" id="MFC7382069.1"/>
    </source>
</evidence>
<gene>
    <name evidence="2" type="ORF">ACFQSB_07610</name>
</gene>
<protein>
    <submittedName>
        <fullName evidence="2">Uncharacterized protein</fullName>
    </submittedName>
</protein>